<evidence type="ECO:0000313" key="6">
    <source>
        <dbReference type="EMBL" id="OHA83533.1"/>
    </source>
</evidence>
<evidence type="ECO:0000256" key="3">
    <source>
        <dbReference type="ARBA" id="ARBA00022578"/>
    </source>
</evidence>
<accession>A0A1G2SEN6</accession>
<evidence type="ECO:0000313" key="7">
    <source>
        <dbReference type="Proteomes" id="UP000177987"/>
    </source>
</evidence>
<dbReference type="EMBL" id="MHUW01000016">
    <property type="protein sequence ID" value="OHA83533.1"/>
    <property type="molecule type" value="Genomic_DNA"/>
</dbReference>
<name>A0A1G2SEN6_9BACT</name>
<evidence type="ECO:0000256" key="1">
    <source>
        <dbReference type="ARBA" id="ARBA00002190"/>
    </source>
</evidence>
<dbReference type="STRING" id="1802727.A2937_00285"/>
<dbReference type="GO" id="GO:0004803">
    <property type="term" value="F:transposase activity"/>
    <property type="evidence" value="ECO:0007669"/>
    <property type="project" value="InterPro"/>
</dbReference>
<comment type="function">
    <text evidence="1">Required for the transposition of the insertion element.</text>
</comment>
<proteinExistence type="inferred from homology"/>
<keyword evidence="3" id="KW-0815">Transposition</keyword>
<evidence type="ECO:0000256" key="2">
    <source>
        <dbReference type="ARBA" id="ARBA00010961"/>
    </source>
</evidence>
<evidence type="ECO:0000256" key="4">
    <source>
        <dbReference type="ARBA" id="ARBA00023125"/>
    </source>
</evidence>
<keyword evidence="5" id="KW-0233">DNA recombination</keyword>
<evidence type="ECO:0000256" key="5">
    <source>
        <dbReference type="ARBA" id="ARBA00023172"/>
    </source>
</evidence>
<comment type="similarity">
    <text evidence="2">Belongs to the transposase mutator family.</text>
</comment>
<organism evidence="6 7">
    <name type="scientific">Candidatus Yonathbacteria bacterium RIFCSPLOWO2_01_FULL_47_33b</name>
    <dbReference type="NCBI Taxonomy" id="1802727"/>
    <lineage>
        <taxon>Bacteria</taxon>
        <taxon>Candidatus Yonathiibacteriota</taxon>
    </lineage>
</organism>
<protein>
    <recommendedName>
        <fullName evidence="8">Mutator family transposase</fullName>
    </recommendedName>
</protein>
<sequence>MIRWGSTKQGKQRFRCAECLHTGIKKRPDTEEKNREILFERWLLKTETLERLAHARHTKPSALVKSFSNFWSKEIEPLPYQGNGRILIVDGIIIERGACVLIAIDGEGIPITWLSCRRENFDSWIRLFELAKREGVRSPSVIISDAQKGLLGAMKWEFPLTPHQRCLTHVVRLAQAWLTRNPKTIAGQDLRLLVGTLYGIKTRDDALFFTKQFDAWKTKHHHFLKEMSLFPETKRRWYTHRRLRGVRSLLIGALPNIFTFLEIPDTPRTTNQLEGGVNSPIKALLRHHRGMSTAHRQALVFRFLRARQKKKYQH</sequence>
<dbReference type="GO" id="GO:0006313">
    <property type="term" value="P:DNA transposition"/>
    <property type="evidence" value="ECO:0007669"/>
    <property type="project" value="InterPro"/>
</dbReference>
<reference evidence="6 7" key="1">
    <citation type="journal article" date="2016" name="Nat. Commun.">
        <title>Thousands of microbial genomes shed light on interconnected biogeochemical processes in an aquifer system.</title>
        <authorList>
            <person name="Anantharaman K."/>
            <person name="Brown C.T."/>
            <person name="Hug L.A."/>
            <person name="Sharon I."/>
            <person name="Castelle C.J."/>
            <person name="Probst A.J."/>
            <person name="Thomas B.C."/>
            <person name="Singh A."/>
            <person name="Wilkins M.J."/>
            <person name="Karaoz U."/>
            <person name="Brodie E.L."/>
            <person name="Williams K.H."/>
            <person name="Hubbard S.S."/>
            <person name="Banfield J.F."/>
        </authorList>
    </citation>
    <scope>NUCLEOTIDE SEQUENCE [LARGE SCALE GENOMIC DNA]</scope>
</reference>
<dbReference type="Pfam" id="PF00872">
    <property type="entry name" value="Transposase_mut"/>
    <property type="match status" value="1"/>
</dbReference>
<gene>
    <name evidence="6" type="ORF">A2937_00285</name>
</gene>
<keyword evidence="4" id="KW-0238">DNA-binding</keyword>
<dbReference type="InterPro" id="IPR001207">
    <property type="entry name" value="Transposase_mutator"/>
</dbReference>
<dbReference type="Proteomes" id="UP000177987">
    <property type="component" value="Unassembled WGS sequence"/>
</dbReference>
<comment type="caution">
    <text evidence="6">The sequence shown here is derived from an EMBL/GenBank/DDBJ whole genome shotgun (WGS) entry which is preliminary data.</text>
</comment>
<dbReference type="AlphaFoldDB" id="A0A1G2SEN6"/>
<dbReference type="GO" id="GO:0003677">
    <property type="term" value="F:DNA binding"/>
    <property type="evidence" value="ECO:0007669"/>
    <property type="project" value="UniProtKB-KW"/>
</dbReference>
<evidence type="ECO:0008006" key="8">
    <source>
        <dbReference type="Google" id="ProtNLM"/>
    </source>
</evidence>